<evidence type="ECO:0000313" key="1">
    <source>
        <dbReference type="EMBL" id="PQP19972.1"/>
    </source>
</evidence>
<gene>
    <name evidence="1" type="ORF">C5615_08840</name>
</gene>
<dbReference type="InterPro" id="IPR006498">
    <property type="entry name" value="Tail_tube"/>
</dbReference>
<dbReference type="AlphaFoldDB" id="A0A2S8J062"/>
<dbReference type="EMBL" id="PUIQ01000008">
    <property type="protein sequence ID" value="PQP19972.1"/>
    <property type="molecule type" value="Genomic_DNA"/>
</dbReference>
<comment type="caution">
    <text evidence="1">The sequence shown here is derived from an EMBL/GenBank/DDBJ whole genome shotgun (WGS) entry which is preliminary data.</text>
</comment>
<sequence>MALPSKLKNFNVFEDGVSFVGEVPEIELPKLSRKMEEYRGGGMNAPVDIDLGMEKLELGLTMGGFMASMFKHWGATQHDAVSVRFAGSYQRDDTEEVDAIEVYVRGRYREIDPGTGKAGDNADQKGTLSLSYYRLTQNGKVLIEIDVVNFVEIVDGVDRLAEQRRAIGL</sequence>
<dbReference type="Proteomes" id="UP000238206">
    <property type="component" value="Unassembled WGS sequence"/>
</dbReference>
<organism evidence="1 2">
    <name type="scientific">Burkholderia cepacia</name>
    <name type="common">Pseudomonas cepacia</name>
    <dbReference type="NCBI Taxonomy" id="292"/>
    <lineage>
        <taxon>Bacteria</taxon>
        <taxon>Pseudomonadati</taxon>
        <taxon>Pseudomonadota</taxon>
        <taxon>Betaproteobacteria</taxon>
        <taxon>Burkholderiales</taxon>
        <taxon>Burkholderiaceae</taxon>
        <taxon>Burkholderia</taxon>
        <taxon>Burkholderia cepacia complex</taxon>
    </lineage>
</organism>
<dbReference type="RefSeq" id="WP_105390420.1">
    <property type="nucleotide sequence ID" value="NZ_PUIQ01000008.1"/>
</dbReference>
<dbReference type="NCBIfam" id="TIGR01611">
    <property type="entry name" value="tail_tube"/>
    <property type="match status" value="1"/>
</dbReference>
<name>A0A2S8J062_BURCE</name>
<dbReference type="Pfam" id="PF04985">
    <property type="entry name" value="Phage_tube"/>
    <property type="match status" value="1"/>
</dbReference>
<proteinExistence type="predicted"/>
<reference evidence="1 2" key="1">
    <citation type="submission" date="2018-02" db="EMBL/GenBank/DDBJ databases">
        <title>Draft genome sequencing of Burkholderia cepacia Y14-15.</title>
        <authorList>
            <person name="Zheng B.-X."/>
        </authorList>
    </citation>
    <scope>NUCLEOTIDE SEQUENCE [LARGE SCALE GENOMIC DNA]</scope>
    <source>
        <strain evidence="1 2">Y14-15</strain>
    </source>
</reference>
<accession>A0A2S8J062</accession>
<protein>
    <submittedName>
        <fullName evidence="1">Phage major tail tube protein</fullName>
    </submittedName>
</protein>
<evidence type="ECO:0000313" key="2">
    <source>
        <dbReference type="Proteomes" id="UP000238206"/>
    </source>
</evidence>